<keyword evidence="2" id="KW-1185">Reference proteome</keyword>
<comment type="caution">
    <text evidence="1">The sequence shown here is derived from an EMBL/GenBank/DDBJ whole genome shotgun (WGS) entry which is preliminary data.</text>
</comment>
<reference evidence="1 2" key="1">
    <citation type="submission" date="2018-08" db="EMBL/GenBank/DDBJ databases">
        <title>Genomic Encyclopedia of Type Strains, Phase III (KMG-III): the genomes of soil and plant-associated and newly described type strains.</title>
        <authorList>
            <person name="Whitman W."/>
        </authorList>
    </citation>
    <scope>NUCLEOTIDE SEQUENCE [LARGE SCALE GENOMIC DNA]</scope>
    <source>
        <strain evidence="1 2">CGMCC 1.10966</strain>
    </source>
</reference>
<organism evidence="1 2">
    <name type="scientific">Paenibacillus taihuensis</name>
    <dbReference type="NCBI Taxonomy" id="1156355"/>
    <lineage>
        <taxon>Bacteria</taxon>
        <taxon>Bacillati</taxon>
        <taxon>Bacillota</taxon>
        <taxon>Bacilli</taxon>
        <taxon>Bacillales</taxon>
        <taxon>Paenibacillaceae</taxon>
        <taxon>Paenibacillus</taxon>
    </lineage>
</organism>
<name>A0A3D9SE73_9BACL</name>
<evidence type="ECO:0000313" key="1">
    <source>
        <dbReference type="EMBL" id="REE93166.1"/>
    </source>
</evidence>
<dbReference type="RefSeq" id="WP_116187609.1">
    <property type="nucleotide sequence ID" value="NZ_QTTN01000002.1"/>
</dbReference>
<evidence type="ECO:0000313" key="2">
    <source>
        <dbReference type="Proteomes" id="UP000256304"/>
    </source>
</evidence>
<dbReference type="AlphaFoldDB" id="A0A3D9SE73"/>
<protein>
    <submittedName>
        <fullName evidence="1">Uncharacterized protein</fullName>
    </submittedName>
</protein>
<gene>
    <name evidence="1" type="ORF">A8990_102253</name>
</gene>
<dbReference type="EMBL" id="QTTN01000002">
    <property type="protein sequence ID" value="REE93166.1"/>
    <property type="molecule type" value="Genomic_DNA"/>
</dbReference>
<dbReference type="OrthoDB" id="176168at2"/>
<sequence length="202" mass="22175">MAVNTSTGYYWDTLGDILLHTAVVGVNGLTLGETDNDGKRITQPDINRWAALQAWRRRTCGWKPLWLEAELGSSKSEPKLVSWGRLEALSEGQPQQLTALALQNNRSEPIQYDDIAIPVAFTGSWALIAQDDADLAVSSSFACIPFAAGELRLERAYRQVHAYGVVDGKLTCLRTMKPDELPDGKFVVTASDLSSIAGYLFE</sequence>
<accession>A0A3D9SE73</accession>
<dbReference type="Proteomes" id="UP000256304">
    <property type="component" value="Unassembled WGS sequence"/>
</dbReference>
<proteinExistence type="predicted"/>